<dbReference type="Proteomes" id="UP001238179">
    <property type="component" value="Chromosome"/>
</dbReference>
<proteinExistence type="predicted"/>
<dbReference type="KEGG" id="msil:METEAL_03620"/>
<reference evidence="3" key="1">
    <citation type="journal article" date="2023" name="Int. J. Syst. Evol. Microbiol.">
        <title>Mesoterricola silvestris gen. nov., sp. nov., Mesoterricola sediminis sp. nov., Geothrix oryzae sp. nov., Geothrix edaphica sp. nov., Geothrix rubra sp. nov., and Geothrix limicola sp. nov., six novel members of Acidobacteriota isolated from soils.</title>
        <authorList>
            <person name="Itoh H."/>
            <person name="Sugisawa Y."/>
            <person name="Mise K."/>
            <person name="Xu Z."/>
            <person name="Kuniyasu M."/>
            <person name="Ushijima N."/>
            <person name="Kawano K."/>
            <person name="Kobayashi E."/>
            <person name="Shiratori Y."/>
            <person name="Masuda Y."/>
            <person name="Senoo K."/>
        </authorList>
    </citation>
    <scope>NUCLEOTIDE SEQUENCE [LARGE SCALE GENOMIC DNA]</scope>
    <source>
        <strain evidence="3">W79</strain>
    </source>
</reference>
<keyword evidence="1" id="KW-0472">Membrane</keyword>
<keyword evidence="3" id="KW-1185">Reference proteome</keyword>
<dbReference type="RefSeq" id="WP_316414073.1">
    <property type="nucleotide sequence ID" value="NZ_AP027080.1"/>
</dbReference>
<protein>
    <submittedName>
        <fullName evidence="2">Uncharacterized protein</fullName>
    </submittedName>
</protein>
<feature type="transmembrane region" description="Helical" evidence="1">
    <location>
        <begin position="69"/>
        <end position="88"/>
    </location>
</feature>
<feature type="transmembrane region" description="Helical" evidence="1">
    <location>
        <begin position="44"/>
        <end position="63"/>
    </location>
</feature>
<gene>
    <name evidence="2" type="ORF">METEAL_03620</name>
</gene>
<sequence>MQACPSCGGSHVVAVAEHYAAQVRIPESDPEALAALAPPLRRSIFHGTASITLFFLAFLSPGFVPPQRAYPVLATFLALGAVTFLTWIRARRTDRAAMAAYQGRRMCEDCRWEG</sequence>
<evidence type="ECO:0000313" key="2">
    <source>
        <dbReference type="EMBL" id="BDU71188.1"/>
    </source>
</evidence>
<evidence type="ECO:0000256" key="1">
    <source>
        <dbReference type="SAM" id="Phobius"/>
    </source>
</evidence>
<organism evidence="2 3">
    <name type="scientific">Mesoterricola silvestris</name>
    <dbReference type="NCBI Taxonomy" id="2927979"/>
    <lineage>
        <taxon>Bacteria</taxon>
        <taxon>Pseudomonadati</taxon>
        <taxon>Acidobacteriota</taxon>
        <taxon>Holophagae</taxon>
        <taxon>Holophagales</taxon>
        <taxon>Holophagaceae</taxon>
        <taxon>Mesoterricola</taxon>
    </lineage>
</organism>
<keyword evidence="1" id="KW-0812">Transmembrane</keyword>
<accession>A0AA48GVP2</accession>
<evidence type="ECO:0000313" key="3">
    <source>
        <dbReference type="Proteomes" id="UP001238179"/>
    </source>
</evidence>
<name>A0AA48GVP2_9BACT</name>
<keyword evidence="1" id="KW-1133">Transmembrane helix</keyword>
<dbReference type="AlphaFoldDB" id="A0AA48GVP2"/>
<dbReference type="EMBL" id="AP027080">
    <property type="protein sequence ID" value="BDU71188.1"/>
    <property type="molecule type" value="Genomic_DNA"/>
</dbReference>